<dbReference type="CDD" id="cd01335">
    <property type="entry name" value="Radical_SAM"/>
    <property type="match status" value="1"/>
</dbReference>
<accession>A0A0F8ZFM8</accession>
<comment type="caution">
    <text evidence="7">The sequence shown here is derived from an EMBL/GenBank/DDBJ whole genome shotgun (WGS) entry which is preliminary data.</text>
</comment>
<keyword evidence="1" id="KW-0949">S-adenosyl-L-methionine</keyword>
<dbReference type="PROSITE" id="PS51918">
    <property type="entry name" value="RADICAL_SAM"/>
    <property type="match status" value="1"/>
</dbReference>
<keyword evidence="3" id="KW-0408">Iron</keyword>
<dbReference type="InterPro" id="IPR007197">
    <property type="entry name" value="rSAM"/>
</dbReference>
<keyword evidence="4" id="KW-0411">Iron-sulfur</keyword>
<dbReference type="SUPFAM" id="SSF102114">
    <property type="entry name" value="Radical SAM enzymes"/>
    <property type="match status" value="1"/>
</dbReference>
<dbReference type="GO" id="GO:0051536">
    <property type="term" value="F:iron-sulfur cluster binding"/>
    <property type="evidence" value="ECO:0007669"/>
    <property type="project" value="UniProtKB-KW"/>
</dbReference>
<evidence type="ECO:0000259" key="6">
    <source>
        <dbReference type="PROSITE" id="PS51918"/>
    </source>
</evidence>
<proteinExistence type="predicted"/>
<gene>
    <name evidence="7" type="ORF">LCGC14_2701380</name>
</gene>
<dbReference type="InterPro" id="IPR058240">
    <property type="entry name" value="rSAM_sf"/>
</dbReference>
<dbReference type="AlphaFoldDB" id="A0A0F8ZFM8"/>
<feature type="region of interest" description="Disordered" evidence="5">
    <location>
        <begin position="1"/>
        <end position="20"/>
    </location>
</feature>
<dbReference type="InterPro" id="IPR056488">
    <property type="entry name" value="Zn_ribbon_HMPTM"/>
</dbReference>
<dbReference type="InterPro" id="IPR034474">
    <property type="entry name" value="Methyltransferase_Class_D"/>
</dbReference>
<evidence type="ECO:0000313" key="7">
    <source>
        <dbReference type="EMBL" id="KKK92592.1"/>
    </source>
</evidence>
<protein>
    <recommendedName>
        <fullName evidence="6">Radical SAM core domain-containing protein</fullName>
    </recommendedName>
</protein>
<organism evidence="7">
    <name type="scientific">marine sediment metagenome</name>
    <dbReference type="NCBI Taxonomy" id="412755"/>
    <lineage>
        <taxon>unclassified sequences</taxon>
        <taxon>metagenomes</taxon>
        <taxon>ecological metagenomes</taxon>
    </lineage>
</organism>
<dbReference type="GO" id="GO:0003824">
    <property type="term" value="F:catalytic activity"/>
    <property type="evidence" value="ECO:0007669"/>
    <property type="project" value="InterPro"/>
</dbReference>
<dbReference type="Pfam" id="PF23545">
    <property type="entry name" value="Zn_ribbon_HMPTM"/>
    <property type="match status" value="1"/>
</dbReference>
<reference evidence="7" key="1">
    <citation type="journal article" date="2015" name="Nature">
        <title>Complex archaea that bridge the gap between prokaryotes and eukaryotes.</title>
        <authorList>
            <person name="Spang A."/>
            <person name="Saw J.H."/>
            <person name="Jorgensen S.L."/>
            <person name="Zaremba-Niedzwiedzka K."/>
            <person name="Martijn J."/>
            <person name="Lind A.E."/>
            <person name="van Eijk R."/>
            <person name="Schleper C."/>
            <person name="Guy L."/>
            <person name="Ettema T.J."/>
        </authorList>
    </citation>
    <scope>NUCLEOTIDE SEQUENCE</scope>
</reference>
<keyword evidence="2" id="KW-0479">Metal-binding</keyword>
<dbReference type="PANTHER" id="PTHR43306">
    <property type="entry name" value="7,8-DIHYDRO-6-HYDROXYMETHYLPTERIN DIMETHYLTRANSFERASE"/>
    <property type="match status" value="1"/>
</dbReference>
<sequence length="313" mass="33823">MDDMIQATPTPPGRQTVGRPVKDDLASFRRSMGRFRDIYAVLPVGFPATCPVCRDVVSGVFEQVGRQVVLTYRCDRCGPNREVHADAIWSPGVSDFPGSADRTLGGEAIQPVLRRLPRTVETLCPDCSAVVLGRYFVEGGAVHIEKGCPEHGHFRDCVNSDVELQSRAAWWTFEEHAGQGRAPRDAEGCCPSDCGLCSRHQSASCLAQIDLTNRCDMRCPVCFANAGATGRVVQGDYEQILAQLRALREMDPHPATAIQFTGGEPTLHPDFLRIIAAADGMGFSHIQIATNGLRIGDEGLALAAAEAGFGLED</sequence>
<dbReference type="InterPro" id="IPR013785">
    <property type="entry name" value="Aldolase_TIM"/>
</dbReference>
<evidence type="ECO:0000256" key="5">
    <source>
        <dbReference type="SAM" id="MobiDB-lite"/>
    </source>
</evidence>
<dbReference type="Gene3D" id="3.20.20.70">
    <property type="entry name" value="Aldolase class I"/>
    <property type="match status" value="1"/>
</dbReference>
<evidence type="ECO:0000256" key="1">
    <source>
        <dbReference type="ARBA" id="ARBA00022691"/>
    </source>
</evidence>
<dbReference type="EMBL" id="LAZR01048145">
    <property type="protein sequence ID" value="KKK92592.1"/>
    <property type="molecule type" value="Genomic_DNA"/>
</dbReference>
<dbReference type="Pfam" id="PF04055">
    <property type="entry name" value="Radical_SAM"/>
    <property type="match status" value="1"/>
</dbReference>
<dbReference type="SFLD" id="SFLDS00029">
    <property type="entry name" value="Radical_SAM"/>
    <property type="match status" value="1"/>
</dbReference>
<name>A0A0F8ZFM8_9ZZZZ</name>
<dbReference type="PANTHER" id="PTHR43306:SF1">
    <property type="entry name" value="7,8-DIHYDRO-6-HYDROXYMETHYLPTERIN DIMETHYLTRANSFERASE"/>
    <property type="match status" value="1"/>
</dbReference>
<dbReference type="SFLD" id="SFLDG01067">
    <property type="entry name" value="SPASM/twitch_domain_containing"/>
    <property type="match status" value="1"/>
</dbReference>
<feature type="domain" description="Radical SAM core" evidence="6">
    <location>
        <begin position="201"/>
        <end position="313"/>
    </location>
</feature>
<evidence type="ECO:0000256" key="4">
    <source>
        <dbReference type="ARBA" id="ARBA00023014"/>
    </source>
</evidence>
<dbReference type="GO" id="GO:0046872">
    <property type="term" value="F:metal ion binding"/>
    <property type="evidence" value="ECO:0007669"/>
    <property type="project" value="UniProtKB-KW"/>
</dbReference>
<evidence type="ECO:0000256" key="3">
    <source>
        <dbReference type="ARBA" id="ARBA00023004"/>
    </source>
</evidence>
<evidence type="ECO:0000256" key="2">
    <source>
        <dbReference type="ARBA" id="ARBA00022723"/>
    </source>
</evidence>